<dbReference type="GO" id="GO:0016226">
    <property type="term" value="P:iron-sulfur cluster assembly"/>
    <property type="evidence" value="ECO:0007669"/>
    <property type="project" value="InterPro"/>
</dbReference>
<comment type="caution">
    <text evidence="4">The sequence shown here is derived from an EMBL/GenBank/DDBJ whole genome shotgun (WGS) entry which is preliminary data.</text>
</comment>
<dbReference type="PANTHER" id="PTHR43575:SF1">
    <property type="entry name" value="PROTEIN ABCI7, CHLOROPLASTIC"/>
    <property type="match status" value="1"/>
</dbReference>
<dbReference type="OrthoDB" id="9803529at2"/>
<organism evidence="4 5">
    <name type="scientific">Rhodoglobus vestalii</name>
    <dbReference type="NCBI Taxonomy" id="193384"/>
    <lineage>
        <taxon>Bacteria</taxon>
        <taxon>Bacillati</taxon>
        <taxon>Actinomycetota</taxon>
        <taxon>Actinomycetes</taxon>
        <taxon>Micrococcales</taxon>
        <taxon>Microbacteriaceae</taxon>
        <taxon>Rhodoglobus</taxon>
    </lineage>
</organism>
<evidence type="ECO:0000256" key="1">
    <source>
        <dbReference type="ARBA" id="ARBA00043967"/>
    </source>
</evidence>
<feature type="domain" description="SUF system FeS cluster assembly SufBD N-terminal" evidence="3">
    <location>
        <begin position="30"/>
        <end position="174"/>
    </location>
</feature>
<dbReference type="Pfam" id="PF01458">
    <property type="entry name" value="SUFBD_core"/>
    <property type="match status" value="1"/>
</dbReference>
<evidence type="ECO:0000313" key="5">
    <source>
        <dbReference type="Proteomes" id="UP000316560"/>
    </source>
</evidence>
<dbReference type="SUPFAM" id="SSF101960">
    <property type="entry name" value="Stabilizer of iron transporter SufD"/>
    <property type="match status" value="1"/>
</dbReference>
<dbReference type="Pfam" id="PF19295">
    <property type="entry name" value="SufBD_N"/>
    <property type="match status" value="1"/>
</dbReference>
<dbReference type="EMBL" id="VFRA01000001">
    <property type="protein sequence ID" value="TQO19580.1"/>
    <property type="molecule type" value="Genomic_DNA"/>
</dbReference>
<gene>
    <name evidence="4" type="ORF">FB472_1147</name>
</gene>
<feature type="domain" description="SUF system FeS cluster assembly SufBD core" evidence="2">
    <location>
        <begin position="182"/>
        <end position="411"/>
    </location>
</feature>
<dbReference type="InterPro" id="IPR055346">
    <property type="entry name" value="Fe-S_cluster_assembly_SufBD"/>
</dbReference>
<protein>
    <submittedName>
        <fullName evidence="4">Iron-regulated ABC transporter permease protein SufD</fullName>
    </submittedName>
</protein>
<dbReference type="InterPro" id="IPR037284">
    <property type="entry name" value="SUF_FeS_clus_asmbl_SufBD_sf"/>
</dbReference>
<dbReference type="RefSeq" id="WP_141990050.1">
    <property type="nucleotide sequence ID" value="NZ_VFRA01000001.1"/>
</dbReference>
<accession>A0A8H2K5J9</accession>
<evidence type="ECO:0000313" key="4">
    <source>
        <dbReference type="EMBL" id="TQO19580.1"/>
    </source>
</evidence>
<dbReference type="InterPro" id="IPR000825">
    <property type="entry name" value="SUF_FeS_clus_asmbl_SufBD_core"/>
</dbReference>
<name>A0A8H2K5J9_9MICO</name>
<reference evidence="4 5" key="1">
    <citation type="submission" date="2019-06" db="EMBL/GenBank/DDBJ databases">
        <title>Sequencing the genomes of 1000 actinobacteria strains.</title>
        <authorList>
            <person name="Klenk H.-P."/>
        </authorList>
    </citation>
    <scope>NUCLEOTIDE SEQUENCE [LARGE SCALE GENOMIC DNA]</scope>
    <source>
        <strain evidence="4 5">DSM 21947</strain>
    </source>
</reference>
<evidence type="ECO:0000259" key="2">
    <source>
        <dbReference type="Pfam" id="PF01458"/>
    </source>
</evidence>
<dbReference type="Proteomes" id="UP000316560">
    <property type="component" value="Unassembled WGS sequence"/>
</dbReference>
<dbReference type="InterPro" id="IPR011542">
    <property type="entry name" value="SUF_FeS_clus_asmbl_SufD"/>
</dbReference>
<evidence type="ECO:0000259" key="3">
    <source>
        <dbReference type="Pfam" id="PF19295"/>
    </source>
</evidence>
<dbReference type="AlphaFoldDB" id="A0A8H2K5J9"/>
<comment type="similarity">
    <text evidence="1">Belongs to the iron-sulfur cluster assembly SufBD family.</text>
</comment>
<proteinExistence type="inferred from homology"/>
<sequence>MTAVKVPVLAADGVLADLQPKRDGRDLGWLAEARLNALEWVGKHGFPSRKDEDWKYTGLDPILAVPFEAAIAGSGTRVTAELINTASIDLGGPRLVFVNGHFSSEFSRLTGLPAGAVVTTLASVLAASPDRLEPFFSHTPGEHHAFAAFNDVLAEDGAFIHLTSGTIVDEPIQLVFFSDSEGAPLMSSPRSVMIADSDSRATIVETYAGINNDVYFTNAVTEVVLADSAQIEHYKVQNEPVTAFHLALLDVRQARNSRFSSRSIMLGSSIARHEVRVLLDGVEAEVSLDGIYLPQGEQLHDNTIFIDHAATNCTSHQLYKGVLDGRGHGVFNGQIMVRHGADGTDANQNNKNLILADRAQVDTRPRLEIYTDDVKCTHGAAVGQMDDEALLYLRTRGIPLEEARGLLVYAFVQEMVDRIELEPLRASLETLVSTRFGTDADRAQQ</sequence>
<keyword evidence="5" id="KW-1185">Reference proteome</keyword>
<dbReference type="InterPro" id="IPR045595">
    <property type="entry name" value="SufBD_N"/>
</dbReference>
<dbReference type="NCBIfam" id="TIGR01981">
    <property type="entry name" value="sufD"/>
    <property type="match status" value="1"/>
</dbReference>
<dbReference type="PANTHER" id="PTHR43575">
    <property type="entry name" value="PROTEIN ABCI7, CHLOROPLASTIC"/>
    <property type="match status" value="1"/>
</dbReference>